<feature type="signal peptide" evidence="10">
    <location>
        <begin position="1"/>
        <end position="29"/>
    </location>
</feature>
<dbReference type="InterPro" id="IPR001967">
    <property type="entry name" value="Peptidase_S11_N"/>
</dbReference>
<name>A0A9X1PZ83_STRM4</name>
<feature type="active site" description="Proton acceptor" evidence="7">
    <location>
        <position position="67"/>
    </location>
</feature>
<evidence type="ECO:0000256" key="9">
    <source>
        <dbReference type="RuleBase" id="RU004016"/>
    </source>
</evidence>
<evidence type="ECO:0000256" key="4">
    <source>
        <dbReference type="ARBA" id="ARBA00022960"/>
    </source>
</evidence>
<keyword evidence="4" id="KW-0133">Cell shape</keyword>
<evidence type="ECO:0000313" key="13">
    <source>
        <dbReference type="Proteomes" id="UP001139384"/>
    </source>
</evidence>
<evidence type="ECO:0000256" key="6">
    <source>
        <dbReference type="ARBA" id="ARBA00023316"/>
    </source>
</evidence>
<feature type="active site" description="Acyl-ester intermediate" evidence="7">
    <location>
        <position position="64"/>
    </location>
</feature>
<feature type="binding site" evidence="8">
    <location>
        <position position="241"/>
    </location>
    <ligand>
        <name>substrate</name>
    </ligand>
</feature>
<dbReference type="GO" id="GO:0009252">
    <property type="term" value="P:peptidoglycan biosynthetic process"/>
    <property type="evidence" value="ECO:0007669"/>
    <property type="project" value="UniProtKB-KW"/>
</dbReference>
<keyword evidence="3 12" id="KW-0378">Hydrolase</keyword>
<dbReference type="PRINTS" id="PR00725">
    <property type="entry name" value="DADACBPTASE1"/>
</dbReference>
<feature type="chain" id="PRO_5040730290" evidence="10">
    <location>
        <begin position="30"/>
        <end position="291"/>
    </location>
</feature>
<dbReference type="GO" id="GO:0006508">
    <property type="term" value="P:proteolysis"/>
    <property type="evidence" value="ECO:0007669"/>
    <property type="project" value="InterPro"/>
</dbReference>
<sequence>MRVRRAAAVVLTTGAVIASGAITAAPAQAVTTPSISAKGGFLMNSANGKTLFAKSADTKRLTASTTKIMTAKVVLSQSNLNLDTKVTIRKEVSNYIVSKGASSANLIVGDKVTVRQLLYGMMLKSGCDAAMTLADKFGSGSTVAARTKNFIGKMNTMAKSLGMTNTHFDSFDGISNGSNYSTPRDLTKLARSAMKSSTFKTVVKTKSYTAKTITKTGATRTMAAWKNTNTLLGWNGTLGIKTGSGTEAKYCLVFAATKSGESVMGAVLTAPNEASRTTDVKKLINYGYAKI</sequence>
<proteinExistence type="inferred from homology"/>
<dbReference type="PANTHER" id="PTHR21581">
    <property type="entry name" value="D-ALANYL-D-ALANINE CARBOXYPEPTIDASE"/>
    <property type="match status" value="1"/>
</dbReference>
<dbReference type="GO" id="GO:0009002">
    <property type="term" value="F:serine-type D-Ala-D-Ala carboxypeptidase activity"/>
    <property type="evidence" value="ECO:0007669"/>
    <property type="project" value="InterPro"/>
</dbReference>
<dbReference type="PANTHER" id="PTHR21581:SF33">
    <property type="entry name" value="D-ALANYL-D-ALANINE CARBOXYPEPTIDASE DACB"/>
    <property type="match status" value="1"/>
</dbReference>
<comment type="similarity">
    <text evidence="1 9">Belongs to the peptidase S11 family.</text>
</comment>
<evidence type="ECO:0000259" key="11">
    <source>
        <dbReference type="Pfam" id="PF00768"/>
    </source>
</evidence>
<keyword evidence="13" id="KW-1185">Reference proteome</keyword>
<keyword evidence="2 10" id="KW-0732">Signal</keyword>
<feature type="active site" evidence="7">
    <location>
        <position position="125"/>
    </location>
</feature>
<keyword evidence="6" id="KW-0961">Cell wall biogenesis/degradation</keyword>
<dbReference type="Pfam" id="PF00768">
    <property type="entry name" value="Peptidase_S11"/>
    <property type="match status" value="1"/>
</dbReference>
<comment type="caution">
    <text evidence="12">The sequence shown here is derived from an EMBL/GenBank/DDBJ whole genome shotgun (WGS) entry which is preliminary data.</text>
</comment>
<organism evidence="12 13">
    <name type="scientific">Streptomyces muensis</name>
    <dbReference type="NCBI Taxonomy" id="1077944"/>
    <lineage>
        <taxon>Bacteria</taxon>
        <taxon>Bacillati</taxon>
        <taxon>Actinomycetota</taxon>
        <taxon>Actinomycetes</taxon>
        <taxon>Kitasatosporales</taxon>
        <taxon>Streptomycetaceae</taxon>
        <taxon>Streptomyces</taxon>
    </lineage>
</organism>
<gene>
    <name evidence="12" type="ORF">L0P92_19170</name>
</gene>
<evidence type="ECO:0000256" key="2">
    <source>
        <dbReference type="ARBA" id="ARBA00022729"/>
    </source>
</evidence>
<evidence type="ECO:0000256" key="8">
    <source>
        <dbReference type="PIRSR" id="PIRSR618044-2"/>
    </source>
</evidence>
<reference evidence="12" key="1">
    <citation type="submission" date="2022-01" db="EMBL/GenBank/DDBJ databases">
        <title>Draft Genome Sequences of Seven Type Strains of the Genus Streptomyces.</title>
        <authorList>
            <person name="Aziz S."/>
            <person name="Coretto E."/>
            <person name="Chronakova A."/>
            <person name="Sproer C."/>
            <person name="Huber K."/>
            <person name="Nouioui I."/>
            <person name="Gross H."/>
        </authorList>
    </citation>
    <scope>NUCLEOTIDE SEQUENCE</scope>
    <source>
        <strain evidence="12">DSM 103493</strain>
    </source>
</reference>
<evidence type="ECO:0000256" key="3">
    <source>
        <dbReference type="ARBA" id="ARBA00022801"/>
    </source>
</evidence>
<dbReference type="RefSeq" id="WP_234763968.1">
    <property type="nucleotide sequence ID" value="NZ_JAKEIP010000073.1"/>
</dbReference>
<keyword evidence="5" id="KW-0573">Peptidoglycan synthesis</keyword>
<dbReference type="InterPro" id="IPR012338">
    <property type="entry name" value="Beta-lactam/transpept-like"/>
</dbReference>
<protein>
    <submittedName>
        <fullName evidence="12">Serine hydrolase</fullName>
    </submittedName>
</protein>
<dbReference type="SUPFAM" id="SSF56601">
    <property type="entry name" value="beta-lactamase/transpeptidase-like"/>
    <property type="match status" value="1"/>
</dbReference>
<dbReference type="EMBL" id="JAKEIP010000073">
    <property type="protein sequence ID" value="MCF1595681.1"/>
    <property type="molecule type" value="Genomic_DNA"/>
</dbReference>
<accession>A0A9X1PZ83</accession>
<dbReference type="Gene3D" id="3.40.710.10">
    <property type="entry name" value="DD-peptidase/beta-lactamase superfamily"/>
    <property type="match status" value="1"/>
</dbReference>
<evidence type="ECO:0000313" key="12">
    <source>
        <dbReference type="EMBL" id="MCF1595681.1"/>
    </source>
</evidence>
<feature type="domain" description="Peptidase S11 D-alanyl-D-alanine carboxypeptidase A N-terminal" evidence="11">
    <location>
        <begin position="28"/>
        <end position="271"/>
    </location>
</feature>
<evidence type="ECO:0000256" key="1">
    <source>
        <dbReference type="ARBA" id="ARBA00007164"/>
    </source>
</evidence>
<dbReference type="Proteomes" id="UP001139384">
    <property type="component" value="Unassembled WGS sequence"/>
</dbReference>
<dbReference type="AlphaFoldDB" id="A0A9X1PZ83"/>
<evidence type="ECO:0000256" key="7">
    <source>
        <dbReference type="PIRSR" id="PIRSR618044-1"/>
    </source>
</evidence>
<dbReference type="InterPro" id="IPR018044">
    <property type="entry name" value="Peptidase_S11"/>
</dbReference>
<evidence type="ECO:0000256" key="5">
    <source>
        <dbReference type="ARBA" id="ARBA00022984"/>
    </source>
</evidence>
<dbReference type="GO" id="GO:0008360">
    <property type="term" value="P:regulation of cell shape"/>
    <property type="evidence" value="ECO:0007669"/>
    <property type="project" value="UniProtKB-KW"/>
</dbReference>
<dbReference type="GO" id="GO:0071555">
    <property type="term" value="P:cell wall organization"/>
    <property type="evidence" value="ECO:0007669"/>
    <property type="project" value="UniProtKB-KW"/>
</dbReference>
<evidence type="ECO:0000256" key="10">
    <source>
        <dbReference type="SAM" id="SignalP"/>
    </source>
</evidence>